<evidence type="ECO:0000313" key="1">
    <source>
        <dbReference type="EMBL" id="GGW79033.1"/>
    </source>
</evidence>
<keyword evidence="2" id="KW-1185">Reference proteome</keyword>
<reference evidence="2" key="1">
    <citation type="journal article" date="2019" name="Int. J. Syst. Evol. Microbiol.">
        <title>The Global Catalogue of Microorganisms (GCM) 10K type strain sequencing project: providing services to taxonomists for standard genome sequencing and annotation.</title>
        <authorList>
            <consortium name="The Broad Institute Genomics Platform"/>
            <consortium name="The Broad Institute Genome Sequencing Center for Infectious Disease"/>
            <person name="Wu L."/>
            <person name="Ma J."/>
        </authorList>
    </citation>
    <scope>NUCLEOTIDE SEQUENCE [LARGE SCALE GENOMIC DNA]</scope>
    <source>
        <strain evidence="2">JCM 4866</strain>
    </source>
</reference>
<comment type="caution">
    <text evidence="1">The sequence shown here is derived from an EMBL/GenBank/DDBJ whole genome shotgun (WGS) entry which is preliminary data.</text>
</comment>
<name>A0ABQ2WUE3_9ACTN</name>
<proteinExistence type="predicted"/>
<accession>A0ABQ2WUE3</accession>
<dbReference type="Proteomes" id="UP000617743">
    <property type="component" value="Unassembled WGS sequence"/>
</dbReference>
<sequence length="636" mass="69855">MAQGTSAVSRLFFGRDDAEHDMADGRLAGVFLHTYAYREALSGRKSLIIGRKGAGKSAICRQLGTADGHSGTTVLITPDDAAGDEIRRFELQGVSSDTAKSLIWRYVFAVHAARHLCEHARTAHGWRARSSVKALRNFLEANDETGEEHLYDRLRRGTRRLQSADLSLKAFGIEAGVGLNGASEGARASRQLEVLESGVAAALGDLGCAAAHPPLLFLVDQLEQVWTVDPDSHALVAGLLLASKQVTGQYGGAVRCTVFIRADIYDTLNFGEADKFRSDELRIAWNPEELADLALTRAAAALGTAELAPEQLWGEVFPRTVSGEPTVEYLFRRALPRPRDLIQFLNACRDAADQRGNQRIAEEDVLLATEQFSRWKLTDLAREYAVTHPFLSQLFLLFDNHGYVVMLPALETRFEPHRERLHQEFTDYADRLTVQGVVDVLFGIGFLGVKRGHKVVYSDSAQMPPQLGEEEFHVHPCFRPALGNIGPVDLTAYSPHRVRAISGGSNQLVIQAGGDISLGVSRDSRLLDDVTRACERLLRQLMRAELQDDMRNEVEAQIGRVLDDTRRAREDLRGGRAIEVTRHVLSASGYFGRLAVQLGDHVRDEPITRRLEDEARALIRSAGGAVGGGSGSDSAP</sequence>
<evidence type="ECO:0000313" key="2">
    <source>
        <dbReference type="Proteomes" id="UP000617743"/>
    </source>
</evidence>
<protein>
    <recommendedName>
        <fullName evidence="3">ATP-binding protein</fullName>
    </recommendedName>
</protein>
<dbReference type="EMBL" id="BMWC01000001">
    <property type="protein sequence ID" value="GGW79033.1"/>
    <property type="molecule type" value="Genomic_DNA"/>
</dbReference>
<organism evidence="1 2">
    <name type="scientific">Streptomyces lomondensis</name>
    <dbReference type="NCBI Taxonomy" id="68229"/>
    <lineage>
        <taxon>Bacteria</taxon>
        <taxon>Bacillati</taxon>
        <taxon>Actinomycetota</taxon>
        <taxon>Actinomycetes</taxon>
        <taxon>Kitasatosporales</taxon>
        <taxon>Streptomycetaceae</taxon>
        <taxon>Streptomyces</taxon>
    </lineage>
</organism>
<evidence type="ECO:0008006" key="3">
    <source>
        <dbReference type="Google" id="ProtNLM"/>
    </source>
</evidence>
<dbReference type="InterPro" id="IPR059206">
    <property type="entry name" value="Sll1717-like"/>
</dbReference>
<dbReference type="RefSeq" id="WP_190048260.1">
    <property type="nucleotide sequence ID" value="NZ_BMWC01000001.1"/>
</dbReference>
<dbReference type="NCBIfam" id="NF047389">
    <property type="entry name" value="ATPase_Sll1717"/>
    <property type="match status" value="1"/>
</dbReference>
<gene>
    <name evidence="1" type="ORF">GCM10010383_03130</name>
</gene>